<evidence type="ECO:0000256" key="2">
    <source>
        <dbReference type="SAM" id="SignalP"/>
    </source>
</evidence>
<evidence type="ECO:0000256" key="1">
    <source>
        <dbReference type="SAM" id="MobiDB-lite"/>
    </source>
</evidence>
<dbReference type="InterPro" id="IPR014044">
    <property type="entry name" value="CAP_dom"/>
</dbReference>
<dbReference type="InterPro" id="IPR035940">
    <property type="entry name" value="CAP_sf"/>
</dbReference>
<accession>A0ABV5RUC8</accession>
<sequence length="309" mass="31818">MRRPLGVFGGLLTLAALSATGCAAGTGAQGAAEAPAPPATQGTAAAQGSAAPGSSAARGSTVASEASCRVRVAKPRLGAKGKITSFATRRGCVNPALMRIRIMRAVPGTDPVVKSGATKNGRIILALPCKSGTFYAFATDYRGRTAKSKAAKLACAPVSTPTPTPTPTSTPTTAPSRSTVGTSQENEVLRLTNAERAKGGCGPLRFDPLLRAAAFGHSADMAKQDYFDHDSKDGRDFMDRIKGAGFSGGTGFAENIAFGQPTPASVVKGWMNSPGHRANIMNCDYNLIGVGAAKNPQGRIYWTQDFVAK</sequence>
<dbReference type="RefSeq" id="WP_345002438.1">
    <property type="nucleotide sequence ID" value="NZ_BAAAXV010000011.1"/>
</dbReference>
<feature type="signal peptide" evidence="2">
    <location>
        <begin position="1"/>
        <end position="23"/>
    </location>
</feature>
<dbReference type="Pfam" id="PF00188">
    <property type="entry name" value="CAP"/>
    <property type="match status" value="1"/>
</dbReference>
<dbReference type="PANTHER" id="PTHR31157:SF1">
    <property type="entry name" value="SCP DOMAIN-CONTAINING PROTEIN"/>
    <property type="match status" value="1"/>
</dbReference>
<proteinExistence type="predicted"/>
<evidence type="ECO:0000313" key="5">
    <source>
        <dbReference type="Proteomes" id="UP001589532"/>
    </source>
</evidence>
<dbReference type="PROSITE" id="PS51257">
    <property type="entry name" value="PROKAR_LIPOPROTEIN"/>
    <property type="match status" value="1"/>
</dbReference>
<dbReference type="EMBL" id="JBHMBW010000004">
    <property type="protein sequence ID" value="MFB9623026.1"/>
    <property type="molecule type" value="Genomic_DNA"/>
</dbReference>
<evidence type="ECO:0000313" key="4">
    <source>
        <dbReference type="EMBL" id="MFB9623026.1"/>
    </source>
</evidence>
<organism evidence="4 5">
    <name type="scientific">Nonomuraea helvata</name>
    <dbReference type="NCBI Taxonomy" id="37484"/>
    <lineage>
        <taxon>Bacteria</taxon>
        <taxon>Bacillati</taxon>
        <taxon>Actinomycetota</taxon>
        <taxon>Actinomycetes</taxon>
        <taxon>Streptosporangiales</taxon>
        <taxon>Streptosporangiaceae</taxon>
        <taxon>Nonomuraea</taxon>
    </lineage>
</organism>
<protein>
    <submittedName>
        <fullName evidence="4">CAP domain-containing protein</fullName>
    </submittedName>
</protein>
<dbReference type="SUPFAM" id="SSF55797">
    <property type="entry name" value="PR-1-like"/>
    <property type="match status" value="1"/>
</dbReference>
<name>A0ABV5RUC8_9ACTN</name>
<feature type="compositionally biased region" description="Low complexity" evidence="1">
    <location>
        <begin position="27"/>
        <end position="57"/>
    </location>
</feature>
<feature type="region of interest" description="Disordered" evidence="1">
    <location>
        <begin position="27"/>
        <end position="58"/>
    </location>
</feature>
<keyword evidence="2" id="KW-0732">Signal</keyword>
<feature type="chain" id="PRO_5046515660" evidence="2">
    <location>
        <begin position="24"/>
        <end position="309"/>
    </location>
</feature>
<dbReference type="PANTHER" id="PTHR31157">
    <property type="entry name" value="SCP DOMAIN-CONTAINING PROTEIN"/>
    <property type="match status" value="1"/>
</dbReference>
<feature type="domain" description="SCP" evidence="3">
    <location>
        <begin position="189"/>
        <end position="306"/>
    </location>
</feature>
<dbReference type="Gene3D" id="3.40.33.10">
    <property type="entry name" value="CAP"/>
    <property type="match status" value="1"/>
</dbReference>
<reference evidence="4 5" key="1">
    <citation type="submission" date="2024-09" db="EMBL/GenBank/DDBJ databases">
        <authorList>
            <person name="Sun Q."/>
            <person name="Mori K."/>
        </authorList>
    </citation>
    <scope>NUCLEOTIDE SEQUENCE [LARGE SCALE GENOMIC DNA]</scope>
    <source>
        <strain evidence="4 5">JCM 3143</strain>
    </source>
</reference>
<evidence type="ECO:0000259" key="3">
    <source>
        <dbReference type="Pfam" id="PF00188"/>
    </source>
</evidence>
<keyword evidence="5" id="KW-1185">Reference proteome</keyword>
<dbReference type="Proteomes" id="UP001589532">
    <property type="component" value="Unassembled WGS sequence"/>
</dbReference>
<feature type="region of interest" description="Disordered" evidence="1">
    <location>
        <begin position="156"/>
        <end position="185"/>
    </location>
</feature>
<feature type="compositionally biased region" description="Low complexity" evidence="1">
    <location>
        <begin position="169"/>
        <end position="179"/>
    </location>
</feature>
<comment type="caution">
    <text evidence="4">The sequence shown here is derived from an EMBL/GenBank/DDBJ whole genome shotgun (WGS) entry which is preliminary data.</text>
</comment>
<gene>
    <name evidence="4" type="ORF">ACFFSA_08025</name>
</gene>
<dbReference type="CDD" id="cd05379">
    <property type="entry name" value="CAP_bacterial"/>
    <property type="match status" value="1"/>
</dbReference>